<feature type="domain" description="BTB" evidence="1">
    <location>
        <begin position="20"/>
        <end position="83"/>
    </location>
</feature>
<dbReference type="PROSITE" id="PS50097">
    <property type="entry name" value="BTB"/>
    <property type="match status" value="1"/>
</dbReference>
<gene>
    <name evidence="2" type="ORF">BOTBODRAFT_397381</name>
</gene>
<evidence type="ECO:0000259" key="1">
    <source>
        <dbReference type="PROSITE" id="PS50097"/>
    </source>
</evidence>
<dbReference type="SUPFAM" id="SSF54695">
    <property type="entry name" value="POZ domain"/>
    <property type="match status" value="1"/>
</dbReference>
<dbReference type="SMART" id="SM00225">
    <property type="entry name" value="BTB"/>
    <property type="match status" value="1"/>
</dbReference>
<name>A0A067MBP4_BOTB1</name>
<evidence type="ECO:0000313" key="2">
    <source>
        <dbReference type="EMBL" id="KDQ13183.1"/>
    </source>
</evidence>
<dbReference type="InterPro" id="IPR000210">
    <property type="entry name" value="BTB/POZ_dom"/>
</dbReference>
<accession>A0A067MBP4</accession>
<protein>
    <recommendedName>
        <fullName evidence="1">BTB domain-containing protein</fullName>
    </recommendedName>
</protein>
<organism evidence="2 3">
    <name type="scientific">Botryobasidium botryosum (strain FD-172 SS1)</name>
    <dbReference type="NCBI Taxonomy" id="930990"/>
    <lineage>
        <taxon>Eukaryota</taxon>
        <taxon>Fungi</taxon>
        <taxon>Dikarya</taxon>
        <taxon>Basidiomycota</taxon>
        <taxon>Agaricomycotina</taxon>
        <taxon>Agaricomycetes</taxon>
        <taxon>Cantharellales</taxon>
        <taxon>Botryobasidiaceae</taxon>
        <taxon>Botryobasidium</taxon>
    </lineage>
</organism>
<dbReference type="EMBL" id="KL198045">
    <property type="protein sequence ID" value="KDQ13183.1"/>
    <property type="molecule type" value="Genomic_DNA"/>
</dbReference>
<dbReference type="HOGENOM" id="CLU_052397_0_2_1"/>
<keyword evidence="3" id="KW-1185">Reference proteome</keyword>
<reference evidence="3" key="1">
    <citation type="journal article" date="2014" name="Proc. Natl. Acad. Sci. U.S.A.">
        <title>Extensive sampling of basidiomycete genomes demonstrates inadequacy of the white-rot/brown-rot paradigm for wood decay fungi.</title>
        <authorList>
            <person name="Riley R."/>
            <person name="Salamov A.A."/>
            <person name="Brown D.W."/>
            <person name="Nagy L.G."/>
            <person name="Floudas D."/>
            <person name="Held B.W."/>
            <person name="Levasseur A."/>
            <person name="Lombard V."/>
            <person name="Morin E."/>
            <person name="Otillar R."/>
            <person name="Lindquist E.A."/>
            <person name="Sun H."/>
            <person name="LaButti K.M."/>
            <person name="Schmutz J."/>
            <person name="Jabbour D."/>
            <person name="Luo H."/>
            <person name="Baker S.E."/>
            <person name="Pisabarro A.G."/>
            <person name="Walton J.D."/>
            <person name="Blanchette R.A."/>
            <person name="Henrissat B."/>
            <person name="Martin F."/>
            <person name="Cullen D."/>
            <person name="Hibbett D.S."/>
            <person name="Grigoriev I.V."/>
        </authorList>
    </citation>
    <scope>NUCLEOTIDE SEQUENCE [LARGE SCALE GENOMIC DNA]</scope>
    <source>
        <strain evidence="3">FD-172 SS1</strain>
    </source>
</reference>
<dbReference type="OrthoDB" id="3357985at2759"/>
<dbReference type="InterPro" id="IPR011333">
    <property type="entry name" value="SKP1/BTB/POZ_sf"/>
</dbReference>
<dbReference type="Gene3D" id="3.30.710.10">
    <property type="entry name" value="Potassium Channel Kv1.1, Chain A"/>
    <property type="match status" value="1"/>
</dbReference>
<dbReference type="CDD" id="cd18186">
    <property type="entry name" value="BTB_POZ_ZBTB_KLHL-like"/>
    <property type="match status" value="1"/>
</dbReference>
<dbReference type="Pfam" id="PF00651">
    <property type="entry name" value="BTB"/>
    <property type="match status" value="1"/>
</dbReference>
<proteinExistence type="predicted"/>
<sequence length="291" mass="32864">MADSMFAQPNEFLVYPPSTVDVILRSSNGVSFYVHRARLIKASPVFQDMFDMPQPVDSVPGQLPVVDLPDTDDIVDALLRWIYPRAPKPIIDSWERMETYFVCACKYSIKPAIDALATILKAQFMERSPARVYGFSQWLRRVHGVHASNAVCAAKRYILQTDYDLREASPIDLEFLSSSEFAELIGTQRLYQKAIGEILSCDPFWACPKCRGTVWRIVQPYAMEQVRQGQHHSPIYRGGFSAVCAAIADCENCAASITTNFTLARMDKDLLGLWEDGSYGDMLQLWMPLLS</sequence>
<dbReference type="STRING" id="930990.A0A067MBP4"/>
<dbReference type="Proteomes" id="UP000027195">
    <property type="component" value="Unassembled WGS sequence"/>
</dbReference>
<dbReference type="AlphaFoldDB" id="A0A067MBP4"/>
<dbReference type="InParanoid" id="A0A067MBP4"/>
<evidence type="ECO:0000313" key="3">
    <source>
        <dbReference type="Proteomes" id="UP000027195"/>
    </source>
</evidence>